<protein>
    <submittedName>
        <fullName evidence="3">Uncharacterized protein</fullName>
    </submittedName>
</protein>
<dbReference type="AlphaFoldDB" id="A0A833RHY0"/>
<gene>
    <name evidence="3" type="ORF">FCM35_KLT15603</name>
</gene>
<feature type="coiled-coil region" evidence="1">
    <location>
        <begin position="41"/>
        <end position="68"/>
    </location>
</feature>
<dbReference type="Proteomes" id="UP000623129">
    <property type="component" value="Unassembled WGS sequence"/>
</dbReference>
<name>A0A833RHY0_9POAL</name>
<keyword evidence="1" id="KW-0175">Coiled coil</keyword>
<evidence type="ECO:0000256" key="2">
    <source>
        <dbReference type="SAM" id="MobiDB-lite"/>
    </source>
</evidence>
<evidence type="ECO:0000313" key="3">
    <source>
        <dbReference type="EMBL" id="KAF3339832.1"/>
    </source>
</evidence>
<evidence type="ECO:0000256" key="1">
    <source>
        <dbReference type="SAM" id="Coils"/>
    </source>
</evidence>
<feature type="region of interest" description="Disordered" evidence="2">
    <location>
        <begin position="1"/>
        <end position="24"/>
    </location>
</feature>
<sequence length="93" mass="10542">METRGIIATNGGTISQNETPFSSNNNGGDVVFISEFISQLDEAAATRLQRMNQRLRELEMQMELLENEICKTNHNPSEEWPQLPPSLVYGFRV</sequence>
<feature type="compositionally biased region" description="Polar residues" evidence="2">
    <location>
        <begin position="10"/>
        <end position="24"/>
    </location>
</feature>
<keyword evidence="4" id="KW-1185">Reference proteome</keyword>
<proteinExistence type="predicted"/>
<evidence type="ECO:0000313" key="4">
    <source>
        <dbReference type="Proteomes" id="UP000623129"/>
    </source>
</evidence>
<dbReference type="OrthoDB" id="1883432at2759"/>
<dbReference type="Gene3D" id="1.20.5.110">
    <property type="match status" value="1"/>
</dbReference>
<dbReference type="EMBL" id="SWLB01000003">
    <property type="protein sequence ID" value="KAF3339832.1"/>
    <property type="molecule type" value="Genomic_DNA"/>
</dbReference>
<comment type="caution">
    <text evidence="3">The sequence shown here is derived from an EMBL/GenBank/DDBJ whole genome shotgun (WGS) entry which is preliminary data.</text>
</comment>
<reference evidence="3" key="1">
    <citation type="submission" date="2020-01" db="EMBL/GenBank/DDBJ databases">
        <title>Genome sequence of Kobresia littledalei, the first chromosome-level genome in the family Cyperaceae.</title>
        <authorList>
            <person name="Qu G."/>
        </authorList>
    </citation>
    <scope>NUCLEOTIDE SEQUENCE</scope>
    <source>
        <strain evidence="3">C.B.Clarke</strain>
        <tissue evidence="3">Leaf</tissue>
    </source>
</reference>
<accession>A0A833RHY0</accession>
<organism evidence="3 4">
    <name type="scientific">Carex littledalei</name>
    <dbReference type="NCBI Taxonomy" id="544730"/>
    <lineage>
        <taxon>Eukaryota</taxon>
        <taxon>Viridiplantae</taxon>
        <taxon>Streptophyta</taxon>
        <taxon>Embryophyta</taxon>
        <taxon>Tracheophyta</taxon>
        <taxon>Spermatophyta</taxon>
        <taxon>Magnoliopsida</taxon>
        <taxon>Liliopsida</taxon>
        <taxon>Poales</taxon>
        <taxon>Cyperaceae</taxon>
        <taxon>Cyperoideae</taxon>
        <taxon>Cariceae</taxon>
        <taxon>Carex</taxon>
        <taxon>Carex subgen. Euthyceras</taxon>
    </lineage>
</organism>